<comment type="caution">
    <text evidence="8">The sequence shown here is derived from an EMBL/GenBank/DDBJ whole genome shotgun (WGS) entry which is preliminary data.</text>
</comment>
<dbReference type="InterPro" id="IPR036890">
    <property type="entry name" value="HATPase_C_sf"/>
</dbReference>
<dbReference type="InterPro" id="IPR036097">
    <property type="entry name" value="HisK_dim/P_sf"/>
</dbReference>
<comment type="catalytic activity">
    <reaction evidence="1">
        <text>ATP + protein L-histidine = ADP + protein N-phospho-L-histidine.</text>
        <dbReference type="EC" id="2.7.13.3"/>
    </reaction>
</comment>
<dbReference type="Pfam" id="PF02518">
    <property type="entry name" value="HATPase_c"/>
    <property type="match status" value="1"/>
</dbReference>
<dbReference type="PANTHER" id="PTHR43547">
    <property type="entry name" value="TWO-COMPONENT HISTIDINE KINASE"/>
    <property type="match status" value="1"/>
</dbReference>
<dbReference type="SMART" id="SM00388">
    <property type="entry name" value="HisKA"/>
    <property type="match status" value="1"/>
</dbReference>
<evidence type="ECO:0000313" key="8">
    <source>
        <dbReference type="EMBL" id="GHC88832.1"/>
    </source>
</evidence>
<feature type="domain" description="Response regulatory" evidence="7">
    <location>
        <begin position="419"/>
        <end position="538"/>
    </location>
</feature>
<dbReference type="Gene3D" id="3.40.50.2300">
    <property type="match status" value="2"/>
</dbReference>
<dbReference type="PRINTS" id="PR00344">
    <property type="entry name" value="BCTRLSENSOR"/>
</dbReference>
<evidence type="ECO:0000259" key="7">
    <source>
        <dbReference type="PROSITE" id="PS50110"/>
    </source>
</evidence>
<dbReference type="PANTHER" id="PTHR43547:SF2">
    <property type="entry name" value="HYBRID SIGNAL TRANSDUCTION HISTIDINE KINASE C"/>
    <property type="match status" value="1"/>
</dbReference>
<dbReference type="Proteomes" id="UP000626210">
    <property type="component" value="Unassembled WGS sequence"/>
</dbReference>
<sequence>MHKVSITIDRAQHQVLVVDDNPATRYSTCRILRAAGFQTVEATSGGTGLDRARAGGISAVVLDVHLPDMDGFTVCRMLRELPETVVLPVLHLSATYIESSDKVAGLNSGADAYLEHPVEPAVLVATVQALIRARIAEEQLRETEQRYKQLLLEREQAARANAERHSRTKDDFVAVLSHELRNPLNAILMNVHVLQRKPQPPEIAKGLDAIRRNAQTQARIISDILDVSRINSGKLALQRELADPVALVQSSIDAMRQQLGSRALHLDLQLQATGPVLLDPARFQQIFWNIFNNAIKFSHPGGSVRVALARTADRLELTVTDQGKGIAPAFLDRVFEKFTQSEAPGKRASGGLGLGLSIVKHLAELHGGGVALSSPGLDAGTTAHVWLPLQPTAADGSPAPESQPGVLDDAALAGLSGRKVLVVEDDRDAADMLGHILEDRGAQVSIAGDHDGGLAALQACRPDLLLSDIGLPGKDGYALIRHWRALEARQGLPRLPAIALTAFGRPDDRAMALDAGFDAHVAKPFEPQLLLNAIRRLLG</sequence>
<evidence type="ECO:0000256" key="1">
    <source>
        <dbReference type="ARBA" id="ARBA00000085"/>
    </source>
</evidence>
<dbReference type="RefSeq" id="WP_189688317.1">
    <property type="nucleotide sequence ID" value="NZ_BMYK01000011.1"/>
</dbReference>
<dbReference type="SUPFAM" id="SSF47384">
    <property type="entry name" value="Homodimeric domain of signal transducing histidine kinase"/>
    <property type="match status" value="1"/>
</dbReference>
<dbReference type="EC" id="2.7.13.3" evidence="2"/>
<accession>A0ABQ3G454</accession>
<dbReference type="InterPro" id="IPR011006">
    <property type="entry name" value="CheY-like_superfamily"/>
</dbReference>
<dbReference type="CDD" id="cd17574">
    <property type="entry name" value="REC_OmpR"/>
    <property type="match status" value="1"/>
</dbReference>
<feature type="modified residue" description="4-aspartylphosphate" evidence="4">
    <location>
        <position position="63"/>
    </location>
</feature>
<dbReference type="EMBL" id="BMYK01000011">
    <property type="protein sequence ID" value="GHC88832.1"/>
    <property type="molecule type" value="Genomic_DNA"/>
</dbReference>
<dbReference type="CDD" id="cd00075">
    <property type="entry name" value="HATPase"/>
    <property type="match status" value="1"/>
</dbReference>
<keyword evidence="9" id="KW-1185">Reference proteome</keyword>
<evidence type="ECO:0000256" key="3">
    <source>
        <dbReference type="ARBA" id="ARBA00022553"/>
    </source>
</evidence>
<evidence type="ECO:0000259" key="6">
    <source>
        <dbReference type="PROSITE" id="PS50109"/>
    </source>
</evidence>
<protein>
    <recommendedName>
        <fullName evidence="2">histidine kinase</fullName>
        <ecNumber evidence="2">2.7.13.3</ecNumber>
    </recommendedName>
</protein>
<dbReference type="PROSITE" id="PS50110">
    <property type="entry name" value="RESPONSE_REGULATORY"/>
    <property type="match status" value="2"/>
</dbReference>
<dbReference type="SMART" id="SM00448">
    <property type="entry name" value="REC"/>
    <property type="match status" value="2"/>
</dbReference>
<dbReference type="Gene3D" id="3.30.565.10">
    <property type="entry name" value="Histidine kinase-like ATPase, C-terminal domain"/>
    <property type="match status" value="1"/>
</dbReference>
<dbReference type="SUPFAM" id="SSF55874">
    <property type="entry name" value="ATPase domain of HSP90 chaperone/DNA topoisomerase II/histidine kinase"/>
    <property type="match status" value="1"/>
</dbReference>
<dbReference type="PROSITE" id="PS50109">
    <property type="entry name" value="HIS_KIN"/>
    <property type="match status" value="1"/>
</dbReference>
<dbReference type="InterPro" id="IPR003661">
    <property type="entry name" value="HisK_dim/P_dom"/>
</dbReference>
<dbReference type="SUPFAM" id="SSF52172">
    <property type="entry name" value="CheY-like"/>
    <property type="match status" value="2"/>
</dbReference>
<dbReference type="CDD" id="cd00082">
    <property type="entry name" value="HisKA"/>
    <property type="match status" value="1"/>
</dbReference>
<dbReference type="Pfam" id="PF00072">
    <property type="entry name" value="Response_reg"/>
    <property type="match status" value="2"/>
</dbReference>
<evidence type="ECO:0000256" key="5">
    <source>
        <dbReference type="SAM" id="Coils"/>
    </source>
</evidence>
<dbReference type="SMART" id="SM00387">
    <property type="entry name" value="HATPase_c"/>
    <property type="match status" value="1"/>
</dbReference>
<dbReference type="InterPro" id="IPR003594">
    <property type="entry name" value="HATPase_dom"/>
</dbReference>
<feature type="domain" description="Histidine kinase" evidence="6">
    <location>
        <begin position="175"/>
        <end position="391"/>
    </location>
</feature>
<name>A0ABQ3G454_9BURK</name>
<feature type="coiled-coil region" evidence="5">
    <location>
        <begin position="133"/>
        <end position="160"/>
    </location>
</feature>
<dbReference type="InterPro" id="IPR001789">
    <property type="entry name" value="Sig_transdc_resp-reg_receiver"/>
</dbReference>
<feature type="domain" description="Response regulatory" evidence="7">
    <location>
        <begin position="14"/>
        <end position="131"/>
    </location>
</feature>
<gene>
    <name evidence="8" type="ORF">GCM10007320_36040</name>
</gene>
<dbReference type="InterPro" id="IPR004358">
    <property type="entry name" value="Sig_transdc_His_kin-like_C"/>
</dbReference>
<organism evidence="8 9">
    <name type="scientific">Pseudorhodoferax aquiterrae</name>
    <dbReference type="NCBI Taxonomy" id="747304"/>
    <lineage>
        <taxon>Bacteria</taxon>
        <taxon>Pseudomonadati</taxon>
        <taxon>Pseudomonadota</taxon>
        <taxon>Betaproteobacteria</taxon>
        <taxon>Burkholderiales</taxon>
        <taxon>Comamonadaceae</taxon>
    </lineage>
</organism>
<dbReference type="InterPro" id="IPR005467">
    <property type="entry name" value="His_kinase_dom"/>
</dbReference>
<feature type="modified residue" description="4-aspartylphosphate" evidence="4">
    <location>
        <position position="468"/>
    </location>
</feature>
<proteinExistence type="predicted"/>
<dbReference type="CDD" id="cd17580">
    <property type="entry name" value="REC_2_DhkD-like"/>
    <property type="match status" value="1"/>
</dbReference>
<evidence type="ECO:0000256" key="4">
    <source>
        <dbReference type="PROSITE-ProRule" id="PRU00169"/>
    </source>
</evidence>
<reference evidence="9" key="1">
    <citation type="journal article" date="2019" name="Int. J. Syst. Evol. Microbiol.">
        <title>The Global Catalogue of Microorganisms (GCM) 10K type strain sequencing project: providing services to taxonomists for standard genome sequencing and annotation.</title>
        <authorList>
            <consortium name="The Broad Institute Genomics Platform"/>
            <consortium name="The Broad Institute Genome Sequencing Center for Infectious Disease"/>
            <person name="Wu L."/>
            <person name="Ma J."/>
        </authorList>
    </citation>
    <scope>NUCLEOTIDE SEQUENCE [LARGE SCALE GENOMIC DNA]</scope>
    <source>
        <strain evidence="9">KCTC 23314</strain>
    </source>
</reference>
<dbReference type="Gene3D" id="1.10.287.130">
    <property type="match status" value="1"/>
</dbReference>
<keyword evidence="5" id="KW-0175">Coiled coil</keyword>
<evidence type="ECO:0000256" key="2">
    <source>
        <dbReference type="ARBA" id="ARBA00012438"/>
    </source>
</evidence>
<dbReference type="Pfam" id="PF00512">
    <property type="entry name" value="HisKA"/>
    <property type="match status" value="1"/>
</dbReference>
<evidence type="ECO:0000313" key="9">
    <source>
        <dbReference type="Proteomes" id="UP000626210"/>
    </source>
</evidence>
<keyword evidence="3 4" id="KW-0597">Phosphoprotein</keyword>